<dbReference type="GO" id="GO:0005634">
    <property type="term" value="C:nucleus"/>
    <property type="evidence" value="ECO:0007669"/>
    <property type="project" value="UniProtKB-SubCell"/>
</dbReference>
<dbReference type="eggNOG" id="KOG0482">
    <property type="taxonomic scope" value="Eukaryota"/>
</dbReference>
<keyword evidence="7 11" id="KW-0238">DNA-binding</keyword>
<evidence type="ECO:0000256" key="4">
    <source>
        <dbReference type="ARBA" id="ARBA00022801"/>
    </source>
</evidence>
<dbReference type="InterPro" id="IPR031327">
    <property type="entry name" value="MCM"/>
</dbReference>
<dbReference type="InterPro" id="IPR041562">
    <property type="entry name" value="MCM_lid"/>
</dbReference>
<keyword evidence="15" id="KW-1185">Reference proteome</keyword>
<dbReference type="OMA" id="AQHVTYV"/>
<keyword evidence="4 12" id="KW-0378">Hydrolase</keyword>
<dbReference type="SUPFAM" id="SSF52540">
    <property type="entry name" value="P-loop containing nucleoside triphosphate hydrolases"/>
    <property type="match status" value="1"/>
</dbReference>
<dbReference type="Gene3D" id="3.40.50.300">
    <property type="entry name" value="P-loop containing nucleotide triphosphate hydrolases"/>
    <property type="match status" value="1"/>
</dbReference>
<evidence type="ECO:0000256" key="5">
    <source>
        <dbReference type="ARBA" id="ARBA00022806"/>
    </source>
</evidence>
<dbReference type="GO" id="GO:0005524">
    <property type="term" value="F:ATP binding"/>
    <property type="evidence" value="ECO:0007669"/>
    <property type="project" value="UniProtKB-KW"/>
</dbReference>
<feature type="domain" description="MCM C-terminal AAA(+) ATPase" evidence="13">
    <location>
        <begin position="331"/>
        <end position="537"/>
    </location>
</feature>
<evidence type="ECO:0000256" key="6">
    <source>
        <dbReference type="ARBA" id="ARBA00022840"/>
    </source>
</evidence>
<comment type="catalytic activity">
    <reaction evidence="10 12">
        <text>ATP + H2O = ADP + phosphate + H(+)</text>
        <dbReference type="Rhea" id="RHEA:13065"/>
        <dbReference type="ChEBI" id="CHEBI:15377"/>
        <dbReference type="ChEBI" id="CHEBI:15378"/>
        <dbReference type="ChEBI" id="CHEBI:30616"/>
        <dbReference type="ChEBI" id="CHEBI:43474"/>
        <dbReference type="ChEBI" id="CHEBI:456216"/>
        <dbReference type="EC" id="3.6.4.12"/>
    </reaction>
</comment>
<dbReference type="GO" id="GO:0006270">
    <property type="term" value="P:DNA replication initiation"/>
    <property type="evidence" value="ECO:0007669"/>
    <property type="project" value="InterPro"/>
</dbReference>
<dbReference type="STRING" id="564608.C1ML69"/>
<reference evidence="14 15" key="1">
    <citation type="journal article" date="2009" name="Science">
        <title>Green evolution and dynamic adaptations revealed by genomes of the marine picoeukaryotes Micromonas.</title>
        <authorList>
            <person name="Worden A.Z."/>
            <person name="Lee J.H."/>
            <person name="Mock T."/>
            <person name="Rouze P."/>
            <person name="Simmons M.P."/>
            <person name="Aerts A.L."/>
            <person name="Allen A.E."/>
            <person name="Cuvelier M.L."/>
            <person name="Derelle E."/>
            <person name="Everett M.V."/>
            <person name="Foulon E."/>
            <person name="Grimwood J."/>
            <person name="Gundlach H."/>
            <person name="Henrissat B."/>
            <person name="Napoli C."/>
            <person name="McDonald S.M."/>
            <person name="Parker M.S."/>
            <person name="Rombauts S."/>
            <person name="Salamov A."/>
            <person name="Von Dassow P."/>
            <person name="Badger J.H."/>
            <person name="Coutinho P.M."/>
            <person name="Demir E."/>
            <person name="Dubchak I."/>
            <person name="Gentemann C."/>
            <person name="Eikrem W."/>
            <person name="Gready J.E."/>
            <person name="John U."/>
            <person name="Lanier W."/>
            <person name="Lindquist E.A."/>
            <person name="Lucas S."/>
            <person name="Mayer K.F."/>
            <person name="Moreau H."/>
            <person name="Not F."/>
            <person name="Otillar R."/>
            <person name="Panaud O."/>
            <person name="Pangilinan J."/>
            <person name="Paulsen I."/>
            <person name="Piegu B."/>
            <person name="Poliakov A."/>
            <person name="Robbens S."/>
            <person name="Schmutz J."/>
            <person name="Toulza E."/>
            <person name="Wyss T."/>
            <person name="Zelensky A."/>
            <person name="Zhou K."/>
            <person name="Armbrust E.V."/>
            <person name="Bhattacharya D."/>
            <person name="Goodenough U.W."/>
            <person name="Van de Peer Y."/>
            <person name="Grigoriev I.V."/>
        </authorList>
    </citation>
    <scope>NUCLEOTIDE SEQUENCE [LARGE SCALE GENOMIC DNA]</scope>
    <source>
        <strain evidence="14 15">CCMP1545</strain>
    </source>
</reference>
<dbReference type="Pfam" id="PF00493">
    <property type="entry name" value="MCM"/>
    <property type="match status" value="1"/>
</dbReference>
<organism evidence="15">
    <name type="scientific">Micromonas pusilla (strain CCMP1545)</name>
    <name type="common">Picoplanktonic green alga</name>
    <dbReference type="NCBI Taxonomy" id="564608"/>
    <lineage>
        <taxon>Eukaryota</taxon>
        <taxon>Viridiplantae</taxon>
        <taxon>Chlorophyta</taxon>
        <taxon>Mamiellophyceae</taxon>
        <taxon>Mamiellales</taxon>
        <taxon>Mamiellaceae</taxon>
        <taxon>Micromonas</taxon>
    </lineage>
</organism>
<dbReference type="Gene3D" id="2.20.28.10">
    <property type="match status" value="1"/>
</dbReference>
<sequence>MSEVGYVAERERCAKFLKKYQSSSEPVRFKYMTLLQNISNGQRESLDICLTDVEEFCAKEEGFQDFYTRVQSNARRYLALFAEAADKLLPESSSSSSFSEADSFQILLQQREQTVASKVDHGNLPERIPDTLRRRFRVYFKPDAKNKNRAIRDIRAADIGRIVSFEGICTRVGDVKPLLEVACFTCDSCGSELYQEISGDTFNPIVKCPSMLCQSGKLFLETRASKFVKCQEVRLQELSEDVPVGHIPRSLTVQVKGELTRSLGPGDVVNISGIFLPKPFIGCKAMQAGLVADTYVEAMDVSRCKTRYTDFSVSAVDMATLRHHRGKSKDIYNRLAQSIAPEIYGHEDIKKALLLMLCGGVTRKLLDGIKIRGDIHLCLMGDPGVAKSQLLKHIVTVAPRAVYTTGRGSSGVGLTASVQRDTVTGEMILEGGALVLADNGICCIDEFDKMDESDRTAIHEVMEQQTVSIAKAGITTTLNARTAVLAAANPAFGRYNIAATPQDNINLPAALLSRFDLMWLILDVASSEADTALAQHVLHVHREGKPPELSFSPISPGDLRAYVAHARTFHPSIPVELSSYITTAYAEMRQAETIAGEKALGYTTARTLLSILRLSEAHARLRWDNHVIEDDVNEALRLIKMSKINLEDSLQDTNSTLDPVTSVYLAIRDWADGHHTKVVPREQAVAILLGKGYSGEVLEACVEEYVHLDVWVLDEDSNIAFVD</sequence>
<dbReference type="GO" id="GO:0000727">
    <property type="term" value="P:double-strand break repair via break-induced replication"/>
    <property type="evidence" value="ECO:0007669"/>
    <property type="project" value="TreeGrafter"/>
</dbReference>
<evidence type="ECO:0000256" key="9">
    <source>
        <dbReference type="ARBA" id="ARBA00023306"/>
    </source>
</evidence>
<dbReference type="GO" id="GO:0017116">
    <property type="term" value="F:single-stranded DNA helicase activity"/>
    <property type="evidence" value="ECO:0007669"/>
    <property type="project" value="TreeGrafter"/>
</dbReference>
<dbReference type="InterPro" id="IPR012340">
    <property type="entry name" value="NA-bd_OB-fold"/>
</dbReference>
<dbReference type="GO" id="GO:0016887">
    <property type="term" value="F:ATP hydrolysis activity"/>
    <property type="evidence" value="ECO:0007669"/>
    <property type="project" value="RHEA"/>
</dbReference>
<dbReference type="SMART" id="SM00350">
    <property type="entry name" value="MCM"/>
    <property type="match status" value="1"/>
</dbReference>
<dbReference type="PRINTS" id="PR01663">
    <property type="entry name" value="MCMPROTEIN7"/>
</dbReference>
<keyword evidence="9 12" id="KW-0131">Cell cycle</keyword>
<dbReference type="InterPro" id="IPR027417">
    <property type="entry name" value="P-loop_NTPase"/>
</dbReference>
<keyword evidence="5 12" id="KW-0347">Helicase</keyword>
<dbReference type="GeneID" id="9681563"/>
<proteinExistence type="inferred from homology"/>
<evidence type="ECO:0000256" key="8">
    <source>
        <dbReference type="ARBA" id="ARBA00023242"/>
    </source>
</evidence>
<evidence type="ECO:0000256" key="12">
    <source>
        <dbReference type="RuleBase" id="RU365012"/>
    </source>
</evidence>
<evidence type="ECO:0000256" key="1">
    <source>
        <dbReference type="ARBA" id="ARBA00004123"/>
    </source>
</evidence>
<dbReference type="PRINTS" id="PR01657">
    <property type="entry name" value="MCMFAMILY"/>
</dbReference>
<evidence type="ECO:0000256" key="11">
    <source>
        <dbReference type="RuleBase" id="RU004070"/>
    </source>
</evidence>
<evidence type="ECO:0000259" key="13">
    <source>
        <dbReference type="PROSITE" id="PS50051"/>
    </source>
</evidence>
<evidence type="ECO:0000313" key="15">
    <source>
        <dbReference type="Proteomes" id="UP000001876"/>
    </source>
</evidence>
<keyword evidence="6 11" id="KW-0067">ATP-binding</keyword>
<dbReference type="EC" id="3.6.4.12" evidence="12"/>
<accession>C1ML69</accession>
<keyword evidence="3 11" id="KW-0547">Nucleotide-binding</keyword>
<dbReference type="PROSITE" id="PS50051">
    <property type="entry name" value="MCM_2"/>
    <property type="match status" value="1"/>
</dbReference>
<keyword evidence="2 12" id="KW-0235">DNA replication</keyword>
<dbReference type="InterPro" id="IPR003593">
    <property type="entry name" value="AAA+_ATPase"/>
</dbReference>
<dbReference type="GO" id="GO:0042555">
    <property type="term" value="C:MCM complex"/>
    <property type="evidence" value="ECO:0007669"/>
    <property type="project" value="InterPro"/>
</dbReference>
<dbReference type="KEGG" id="mpp:MICPUCDRAFT_49470"/>
<protein>
    <recommendedName>
        <fullName evidence="12">DNA replication licensing factor MCM7</fullName>
        <ecNumber evidence="12">3.6.4.12</ecNumber>
    </recommendedName>
</protein>
<dbReference type="InterPro" id="IPR027925">
    <property type="entry name" value="MCM_N"/>
</dbReference>
<dbReference type="FunFam" id="3.40.50.300:FF:000826">
    <property type="entry name" value="Replicative DNA helicase Mcm"/>
    <property type="match status" value="1"/>
</dbReference>
<evidence type="ECO:0000256" key="10">
    <source>
        <dbReference type="ARBA" id="ARBA00047995"/>
    </source>
</evidence>
<keyword evidence="8 12" id="KW-0539">Nucleus</keyword>
<dbReference type="EMBL" id="GG663736">
    <property type="protein sequence ID" value="EEH59498.1"/>
    <property type="molecule type" value="Genomic_DNA"/>
</dbReference>
<comment type="function">
    <text evidence="12">Acts as component of the MCM2-7 complex (MCM complex) which is the replicative helicase essential for 'once per cell cycle' DNA replication initiation and elongation in eukaryotic cells. The active ATPase sites in the MCM2-7 ring are formed through the interaction surfaces of two neighboring subunits such that a critical structure of a conserved arginine finger motif is provided in trans relative to the ATP-binding site of the Walker A box of the adjacent subunit. The six ATPase active sites, however, are likely to contribute differentially to the complex helicase activity.</text>
</comment>
<dbReference type="CDD" id="cd17758">
    <property type="entry name" value="MCM7"/>
    <property type="match status" value="1"/>
</dbReference>
<gene>
    <name evidence="12 14" type="primary">MCM7</name>
    <name evidence="14" type="ORF">MICPUCDRAFT_49470</name>
</gene>
<dbReference type="PROSITE" id="PS00847">
    <property type="entry name" value="MCM_1"/>
    <property type="match status" value="1"/>
</dbReference>
<dbReference type="InterPro" id="IPR001208">
    <property type="entry name" value="MCM_dom"/>
</dbReference>
<dbReference type="SMART" id="SM00382">
    <property type="entry name" value="AAA"/>
    <property type="match status" value="1"/>
</dbReference>
<dbReference type="SUPFAM" id="SSF50249">
    <property type="entry name" value="Nucleic acid-binding proteins"/>
    <property type="match status" value="1"/>
</dbReference>
<name>C1ML69_MICPC</name>
<dbReference type="Pfam" id="PF14551">
    <property type="entry name" value="MCM_N"/>
    <property type="match status" value="1"/>
</dbReference>
<comment type="similarity">
    <text evidence="11">Belongs to the MCM family.</text>
</comment>
<dbReference type="InterPro" id="IPR018525">
    <property type="entry name" value="MCM_CS"/>
</dbReference>
<dbReference type="Pfam" id="PF17855">
    <property type="entry name" value="MCM_lid"/>
    <property type="match status" value="1"/>
</dbReference>
<dbReference type="Proteomes" id="UP000001876">
    <property type="component" value="Unassembled WGS sequence"/>
</dbReference>
<evidence type="ECO:0000256" key="3">
    <source>
        <dbReference type="ARBA" id="ARBA00022741"/>
    </source>
</evidence>
<dbReference type="GO" id="GO:0006271">
    <property type="term" value="P:DNA strand elongation involved in DNA replication"/>
    <property type="evidence" value="ECO:0007669"/>
    <property type="project" value="TreeGrafter"/>
</dbReference>
<evidence type="ECO:0000313" key="14">
    <source>
        <dbReference type="EMBL" id="EEH59498.1"/>
    </source>
</evidence>
<dbReference type="RefSeq" id="XP_003056122.1">
    <property type="nucleotide sequence ID" value="XM_003056076.1"/>
</dbReference>
<dbReference type="PANTHER" id="PTHR11630:SF26">
    <property type="entry name" value="DNA REPLICATION LICENSING FACTOR MCM7"/>
    <property type="match status" value="1"/>
</dbReference>
<dbReference type="OrthoDB" id="3207464at2759"/>
<dbReference type="AlphaFoldDB" id="C1ML69"/>
<dbReference type="PANTHER" id="PTHR11630">
    <property type="entry name" value="DNA REPLICATION LICENSING FACTOR MCM FAMILY MEMBER"/>
    <property type="match status" value="1"/>
</dbReference>
<evidence type="ECO:0000256" key="2">
    <source>
        <dbReference type="ARBA" id="ARBA00022705"/>
    </source>
</evidence>
<dbReference type="Pfam" id="PF17207">
    <property type="entry name" value="MCM_OB"/>
    <property type="match status" value="1"/>
</dbReference>
<dbReference type="Gene3D" id="2.40.50.140">
    <property type="entry name" value="Nucleic acid-binding proteins"/>
    <property type="match status" value="1"/>
</dbReference>
<dbReference type="GO" id="GO:0003697">
    <property type="term" value="F:single-stranded DNA binding"/>
    <property type="evidence" value="ECO:0007669"/>
    <property type="project" value="TreeGrafter"/>
</dbReference>
<comment type="subcellular location">
    <subcellularLocation>
        <location evidence="1 12">Nucleus</location>
    </subcellularLocation>
</comment>
<evidence type="ECO:0000256" key="7">
    <source>
        <dbReference type="ARBA" id="ARBA00023125"/>
    </source>
</evidence>
<dbReference type="InterPro" id="IPR033762">
    <property type="entry name" value="MCM_OB"/>
</dbReference>
<dbReference type="InterPro" id="IPR008050">
    <property type="entry name" value="MCM7"/>
</dbReference>
<dbReference type="Gene3D" id="3.30.1640.10">
    <property type="entry name" value="mini-chromosome maintenance (MCM) complex, chain A, domain 1"/>
    <property type="match status" value="1"/>
</dbReference>